<dbReference type="PANTHER" id="PTHR43706">
    <property type="entry name" value="NADH DEHYDROGENASE"/>
    <property type="match status" value="1"/>
</dbReference>
<dbReference type="RefSeq" id="XP_004832100.1">
    <property type="nucleotide sequence ID" value="XM_004832043.1"/>
</dbReference>
<dbReference type="InterPro" id="IPR045024">
    <property type="entry name" value="NDH-2"/>
</dbReference>
<comment type="catalytic activity">
    <reaction evidence="9">
        <text>a ubiquinone + NADH + H(+) = a ubiquinol + NAD(+)</text>
        <dbReference type="Rhea" id="RHEA:23152"/>
        <dbReference type="Rhea" id="RHEA-COMP:9565"/>
        <dbReference type="Rhea" id="RHEA-COMP:9566"/>
        <dbReference type="ChEBI" id="CHEBI:15378"/>
        <dbReference type="ChEBI" id="CHEBI:16389"/>
        <dbReference type="ChEBI" id="CHEBI:17976"/>
        <dbReference type="ChEBI" id="CHEBI:57540"/>
        <dbReference type="ChEBI" id="CHEBI:57945"/>
    </reaction>
</comment>
<evidence type="ECO:0000256" key="5">
    <source>
        <dbReference type="ARBA" id="ARBA00022946"/>
    </source>
</evidence>
<keyword evidence="10" id="KW-0812">Transmembrane</keyword>
<evidence type="ECO:0000256" key="7">
    <source>
        <dbReference type="ARBA" id="ARBA00023027"/>
    </source>
</evidence>
<comment type="caution">
    <text evidence="13">The sequence shown here is derived from an EMBL/GenBank/DDBJ whole genome shotgun (WGS) entry which is preliminary data.</text>
</comment>
<feature type="transmembrane region" description="Helical" evidence="10">
    <location>
        <begin position="444"/>
        <end position="461"/>
    </location>
</feature>
<keyword evidence="4" id="KW-0274">FAD</keyword>
<protein>
    <recommendedName>
        <fullName evidence="2">NADH:ubiquinone reductase (non-electrogenic)</fullName>
        <ecNumber evidence="2">1.6.5.9</ecNumber>
    </recommendedName>
</protein>
<dbReference type="GO" id="GO:0005739">
    <property type="term" value="C:mitochondrion"/>
    <property type="evidence" value="ECO:0007669"/>
    <property type="project" value="TreeGrafter"/>
</dbReference>
<evidence type="ECO:0000256" key="1">
    <source>
        <dbReference type="ARBA" id="ARBA00005272"/>
    </source>
</evidence>
<dbReference type="PANTHER" id="PTHR43706:SF47">
    <property type="entry name" value="EXTERNAL NADH-UBIQUINONE OXIDOREDUCTASE 1, MITOCHONDRIAL-RELATED"/>
    <property type="match status" value="1"/>
</dbReference>
<dbReference type="GeneID" id="15804283"/>
<keyword evidence="6" id="KW-0560">Oxidoreductase</keyword>
<feature type="domain" description="External alternative NADH-ubiquinone oxidoreductase-like C-terminal" evidence="12">
    <location>
        <begin position="420"/>
        <end position="481"/>
    </location>
</feature>
<evidence type="ECO:0000256" key="4">
    <source>
        <dbReference type="ARBA" id="ARBA00022827"/>
    </source>
</evidence>
<comment type="similarity">
    <text evidence="1">Belongs to the NADH dehydrogenase family.</text>
</comment>
<dbReference type="InterPro" id="IPR036188">
    <property type="entry name" value="FAD/NAD-bd_sf"/>
</dbReference>
<evidence type="ECO:0000256" key="8">
    <source>
        <dbReference type="ARBA" id="ARBA00047599"/>
    </source>
</evidence>
<dbReference type="Pfam" id="PF07992">
    <property type="entry name" value="Pyr_redox_2"/>
    <property type="match status" value="1"/>
</dbReference>
<evidence type="ECO:0000259" key="12">
    <source>
        <dbReference type="Pfam" id="PF22366"/>
    </source>
</evidence>
<evidence type="ECO:0000256" key="3">
    <source>
        <dbReference type="ARBA" id="ARBA00022630"/>
    </source>
</evidence>
<dbReference type="Proteomes" id="UP000031512">
    <property type="component" value="Unassembled WGS sequence"/>
</dbReference>
<dbReference type="GO" id="GO:0050136">
    <property type="term" value="F:NADH dehydrogenase (quinone) (non-electrogenic) activity"/>
    <property type="evidence" value="ECO:0007669"/>
    <property type="project" value="UniProtKB-EC"/>
</dbReference>
<reference evidence="13 14" key="1">
    <citation type="journal article" date="2012" name="BMC Genomics">
        <title>Comparative genomic analysis and phylogenetic position of Theileria equi.</title>
        <authorList>
            <person name="Kappmeyer L.S."/>
            <person name="Thiagarajan M."/>
            <person name="Herndon D.R."/>
            <person name="Ramsay J.D."/>
            <person name="Caler E."/>
            <person name="Djikeng A."/>
            <person name="Gillespie J.J."/>
            <person name="Lau A.O."/>
            <person name="Roalson E.H."/>
            <person name="Silva J.C."/>
            <person name="Silva M.G."/>
            <person name="Suarez C.E."/>
            <person name="Ueti M.W."/>
            <person name="Nene V.M."/>
            <person name="Mealey R.H."/>
            <person name="Knowles D.P."/>
            <person name="Brayton K.A."/>
        </authorList>
    </citation>
    <scope>NUCLEOTIDE SEQUENCE [LARGE SCALE GENOMIC DNA]</scope>
    <source>
        <strain evidence="13 14">WA</strain>
    </source>
</reference>
<keyword evidence="14" id="KW-1185">Reference proteome</keyword>
<dbReference type="EC" id="1.6.5.9" evidence="2"/>
<keyword evidence="7" id="KW-0520">NAD</keyword>
<dbReference type="KEGG" id="beq:BEWA_012070"/>
<keyword evidence="5" id="KW-0809">Transit peptide</keyword>
<dbReference type="Gene3D" id="3.50.50.100">
    <property type="match status" value="2"/>
</dbReference>
<dbReference type="InterPro" id="IPR054585">
    <property type="entry name" value="NDH2-like_C"/>
</dbReference>
<dbReference type="InterPro" id="IPR023753">
    <property type="entry name" value="FAD/NAD-binding_dom"/>
</dbReference>
<dbReference type="AlphaFoldDB" id="L1LBU3"/>
<proteinExistence type="inferred from homology"/>
<evidence type="ECO:0000259" key="11">
    <source>
        <dbReference type="Pfam" id="PF07992"/>
    </source>
</evidence>
<evidence type="ECO:0000256" key="2">
    <source>
        <dbReference type="ARBA" id="ARBA00012637"/>
    </source>
</evidence>
<dbReference type="eggNOG" id="KOG2495">
    <property type="taxonomic scope" value="Eukaryota"/>
</dbReference>
<dbReference type="Pfam" id="PF22366">
    <property type="entry name" value="NDH2_C"/>
    <property type="match status" value="1"/>
</dbReference>
<organism evidence="13 14">
    <name type="scientific">Theileria equi strain WA</name>
    <dbReference type="NCBI Taxonomy" id="1537102"/>
    <lineage>
        <taxon>Eukaryota</taxon>
        <taxon>Sar</taxon>
        <taxon>Alveolata</taxon>
        <taxon>Apicomplexa</taxon>
        <taxon>Aconoidasida</taxon>
        <taxon>Piroplasmida</taxon>
        <taxon>Theileriidae</taxon>
        <taxon>Theileria</taxon>
    </lineage>
</organism>
<accession>L1LBU3</accession>
<evidence type="ECO:0000256" key="6">
    <source>
        <dbReference type="ARBA" id="ARBA00023002"/>
    </source>
</evidence>
<evidence type="ECO:0000256" key="10">
    <source>
        <dbReference type="SAM" id="Phobius"/>
    </source>
</evidence>
<dbReference type="VEuPathDB" id="PiroplasmaDB:BEWA_012070"/>
<keyword evidence="10" id="KW-0472">Membrane</keyword>
<evidence type="ECO:0000313" key="13">
    <source>
        <dbReference type="EMBL" id="EKX72648.1"/>
    </source>
</evidence>
<keyword evidence="3" id="KW-0285">Flavoprotein</keyword>
<dbReference type="PRINTS" id="PR00368">
    <property type="entry name" value="FADPNR"/>
</dbReference>
<evidence type="ECO:0000256" key="9">
    <source>
        <dbReference type="ARBA" id="ARBA00049010"/>
    </source>
</evidence>
<name>L1LBU3_THEEQ</name>
<comment type="catalytic activity">
    <reaction evidence="8">
        <text>a quinone + NADH + H(+) = a quinol + NAD(+)</text>
        <dbReference type="Rhea" id="RHEA:46160"/>
        <dbReference type="ChEBI" id="CHEBI:15378"/>
        <dbReference type="ChEBI" id="CHEBI:24646"/>
        <dbReference type="ChEBI" id="CHEBI:57540"/>
        <dbReference type="ChEBI" id="CHEBI:57945"/>
        <dbReference type="ChEBI" id="CHEBI:132124"/>
        <dbReference type="EC" id="1.6.5.9"/>
    </reaction>
</comment>
<dbReference type="OrthoDB" id="3244603at2759"/>
<sequence>MKNIDSRLYDITVVSPRNYFTFTPLLPKISSGMVSGGTCAEPMPAYINNRFKGNAKFIHATCTDVDPESHVIYCAPVGGQGPSFSVPYDYLVVAVGTKTNSFGIPGVEEYAYFLKEMEHAETVFNKILDNFRKASMPYVTDEEKRNLLHFVVVGGGPTGVESAGEMALLFNKYAKDSFPELMPFVQVSIVEGGSKLLPSFSLKNSAYVAKHFGKSNINMIFGKTVCEVRRDACMVKDTKSDHIEEVKCGMVLWASGLKEIELVSVLRKKWKEQTNPRALLVDQYLKLYGSENIFALGDCCKVSPSRLPDNYDYIVEQIGANSVDTLIRHRKRLSLTFPQLNDSKWNYKDKEFKEFVNDVKSEYGSHSKEGFIKILDKIDTKYVPPFPTAQNAKQQGIYLAKAFNTGSISDKNKKAFCEKWLGSIASLGGLSVVAHLPLLTLNGGLIAFFMWNFVYMIMFSSNKMRLRFIFDLIMNRLCRRQLISKGPK</sequence>
<gene>
    <name evidence="13" type="ORF">BEWA_012070</name>
</gene>
<dbReference type="EMBL" id="ACOU01000004">
    <property type="protein sequence ID" value="EKX72648.1"/>
    <property type="molecule type" value="Genomic_DNA"/>
</dbReference>
<evidence type="ECO:0000313" key="14">
    <source>
        <dbReference type="Proteomes" id="UP000031512"/>
    </source>
</evidence>
<dbReference type="STRING" id="1537102.L1LBU3"/>
<dbReference type="SUPFAM" id="SSF51905">
    <property type="entry name" value="FAD/NAD(P)-binding domain"/>
    <property type="match status" value="2"/>
</dbReference>
<keyword evidence="10" id="KW-1133">Transmembrane helix</keyword>
<feature type="domain" description="FAD/NAD(P)-binding" evidence="11">
    <location>
        <begin position="9"/>
        <end position="306"/>
    </location>
</feature>